<dbReference type="EMBL" id="JAHBAY010000004">
    <property type="protein sequence ID" value="MBT0769440.1"/>
    <property type="molecule type" value="Genomic_DNA"/>
</dbReference>
<dbReference type="InterPro" id="IPR020845">
    <property type="entry name" value="AMP-binding_CS"/>
</dbReference>
<dbReference type="GO" id="GO:0016787">
    <property type="term" value="F:hydrolase activity"/>
    <property type="evidence" value="ECO:0007669"/>
    <property type="project" value="UniProtKB-KW"/>
</dbReference>
<sequence length="868" mass="92009">MSTPTGTPHGVDPRWVRKVTTPDGHTWHVLDNQDALDGRTPVGTLLCVHGNPTSSYLWRHVIAAATESGQPWRVVAMDQLNMGLSDRTGVRRRLGTRLDDLDRLTDALDLQGPIVTLGHDWGGAISLGWAVRHTDRLAGVAVLNTAVHQPPGSALPFLIAAARLPGVRRLVTATTPIFLQATLGIAHPWLPSRVRAGYLDPYRGADRRTGIDEFVEDIPVDPTHPSWDALEDIVQGLPRLAELPALMLWGPRDPVFTDLYLRDLRSRLPQAQVHRFEKAGHLVAEDAPVAEAVVRWLTDDVTPAISSPSSTVVTPRRPTGVTTPRRELWAPLDERADDPRPVLLEPSGAGNDQLGSWRATSWRQLSSDVNRVAAGLLDQGVRAGDRVALLVPPGADLTVALYACLRIGAVAVIADAGLGLPGLHRAVRGAAVKHVIAVDRGLLAARALRWPGRRIGVGVKADSRLSRVLGVTTTLDDLRRTTPTQLPPGPPPEAEALVLFTSGSTGPAKGVVYTYRQVEAIRDALLSAYGLRTGNDDPVDDDRFVAAFAPFALFGPGLGITSAVPDMDVTAPRTLSAKALAQAVRAIDATVVFASPAALANVLATAGRMADGDRAGLRDVRLLLSAGAPVPAELLGQVQELLPSAGLHTPYGMTEALLLTDVDLPGLEAVGPGNGVLVGRPLPGVEIVISPLDAHGAADSGDTTTKHGVTGEILVRARHLKERYDQLWLTQKVTSTPDGWHRTGDVGHFDAEGRLWVEGRLVHVLSPAGGFVTPYGVEQRIQAVPGVHRAALVGVGPAGSQHLVAVLEADAPGGVAPLNLAARVRSAAAVELAAVLVTDALKTDIRHNSKIDRTHVAAWAAGKLAGSR</sequence>
<name>A0ABS5TED9_9ACTN</name>
<dbReference type="InterPro" id="IPR042099">
    <property type="entry name" value="ANL_N_sf"/>
</dbReference>
<dbReference type="InterPro" id="IPR000073">
    <property type="entry name" value="AB_hydrolase_1"/>
</dbReference>
<dbReference type="SUPFAM" id="SSF56801">
    <property type="entry name" value="Acetyl-CoA synthetase-like"/>
    <property type="match status" value="1"/>
</dbReference>
<evidence type="ECO:0000259" key="4">
    <source>
        <dbReference type="Pfam" id="PF00561"/>
    </source>
</evidence>
<dbReference type="InterPro" id="IPR000873">
    <property type="entry name" value="AMP-dep_synth/lig_dom"/>
</dbReference>
<reference evidence="5 6" key="1">
    <citation type="submission" date="2021-05" db="EMBL/GenBank/DDBJ databases">
        <title>Kineosporia and Streptomyces sp. nov. two new marine actinobacteria isolated from Coral.</title>
        <authorList>
            <person name="Buangrab K."/>
            <person name="Sutthacheep M."/>
            <person name="Yeemin T."/>
            <person name="Harunari E."/>
            <person name="Igarashi Y."/>
            <person name="Kanchanasin P."/>
            <person name="Tanasupawat S."/>
            <person name="Phongsopitanun W."/>
        </authorList>
    </citation>
    <scope>NUCLEOTIDE SEQUENCE [LARGE SCALE GENOMIC DNA]</scope>
    <source>
        <strain evidence="5 6">J2-2</strain>
    </source>
</reference>
<dbReference type="Pfam" id="PF00561">
    <property type="entry name" value="Abhydrolase_1"/>
    <property type="match status" value="1"/>
</dbReference>
<organism evidence="5 6">
    <name type="scientific">Kineosporia corallincola</name>
    <dbReference type="NCBI Taxonomy" id="2835133"/>
    <lineage>
        <taxon>Bacteria</taxon>
        <taxon>Bacillati</taxon>
        <taxon>Actinomycetota</taxon>
        <taxon>Actinomycetes</taxon>
        <taxon>Kineosporiales</taxon>
        <taxon>Kineosporiaceae</taxon>
        <taxon>Kineosporia</taxon>
    </lineage>
</organism>
<comment type="caution">
    <text evidence="5">The sequence shown here is derived from an EMBL/GenBank/DDBJ whole genome shotgun (WGS) entry which is preliminary data.</text>
</comment>
<accession>A0ABS5TED9</accession>
<dbReference type="PANTHER" id="PTHR43201">
    <property type="entry name" value="ACYL-COA SYNTHETASE"/>
    <property type="match status" value="1"/>
</dbReference>
<evidence type="ECO:0000313" key="6">
    <source>
        <dbReference type="Proteomes" id="UP001197247"/>
    </source>
</evidence>
<feature type="domain" description="AMP-dependent synthetase/ligase" evidence="3">
    <location>
        <begin position="355"/>
        <end position="722"/>
    </location>
</feature>
<evidence type="ECO:0000313" key="5">
    <source>
        <dbReference type="EMBL" id="MBT0769440.1"/>
    </source>
</evidence>
<dbReference type="InterPro" id="IPR029058">
    <property type="entry name" value="AB_hydrolase_fold"/>
</dbReference>
<keyword evidence="2" id="KW-0436">Ligase</keyword>
<dbReference type="SUPFAM" id="SSF53474">
    <property type="entry name" value="alpha/beta-Hydrolases"/>
    <property type="match status" value="1"/>
</dbReference>
<proteinExistence type="inferred from homology"/>
<dbReference type="Gene3D" id="3.40.50.12780">
    <property type="entry name" value="N-terminal domain of ligase-like"/>
    <property type="match status" value="1"/>
</dbReference>
<dbReference type="Gene3D" id="3.40.50.1820">
    <property type="entry name" value="alpha/beta hydrolase"/>
    <property type="match status" value="1"/>
</dbReference>
<evidence type="ECO:0000256" key="1">
    <source>
        <dbReference type="ARBA" id="ARBA00006432"/>
    </source>
</evidence>
<dbReference type="Proteomes" id="UP001197247">
    <property type="component" value="Unassembled WGS sequence"/>
</dbReference>
<keyword evidence="6" id="KW-1185">Reference proteome</keyword>
<dbReference type="PANTHER" id="PTHR43201:SF5">
    <property type="entry name" value="MEDIUM-CHAIN ACYL-COA LIGASE ACSF2, MITOCHONDRIAL"/>
    <property type="match status" value="1"/>
</dbReference>
<dbReference type="Pfam" id="PF00501">
    <property type="entry name" value="AMP-binding"/>
    <property type="match status" value="1"/>
</dbReference>
<comment type="similarity">
    <text evidence="1">Belongs to the ATP-dependent AMP-binding enzyme family.</text>
</comment>
<gene>
    <name evidence="5" type="ORF">KIH74_10950</name>
</gene>
<dbReference type="PROSITE" id="PS00455">
    <property type="entry name" value="AMP_BINDING"/>
    <property type="match status" value="1"/>
</dbReference>
<feature type="domain" description="AB hydrolase-1" evidence="4">
    <location>
        <begin position="44"/>
        <end position="288"/>
    </location>
</feature>
<keyword evidence="5" id="KW-0378">Hydrolase</keyword>
<protein>
    <submittedName>
        <fullName evidence="5">Alpha/beta fold hydrolase</fullName>
    </submittedName>
</protein>
<evidence type="ECO:0000256" key="2">
    <source>
        <dbReference type="ARBA" id="ARBA00022598"/>
    </source>
</evidence>
<dbReference type="RefSeq" id="WP_214155742.1">
    <property type="nucleotide sequence ID" value="NZ_JAHBAY010000004.1"/>
</dbReference>
<evidence type="ECO:0000259" key="3">
    <source>
        <dbReference type="Pfam" id="PF00501"/>
    </source>
</evidence>